<dbReference type="EMBL" id="CAJJDM010000114">
    <property type="protein sequence ID" value="CAD8099928.1"/>
    <property type="molecule type" value="Genomic_DNA"/>
</dbReference>
<keyword evidence="2" id="KW-0812">Transmembrane</keyword>
<proteinExistence type="predicted"/>
<dbReference type="EMBL" id="CAJJDM010000083">
    <property type="protein sequence ID" value="CAD8087985.1"/>
    <property type="molecule type" value="Genomic_DNA"/>
</dbReference>
<dbReference type="Pfam" id="PF09360">
    <property type="entry name" value="zf-CDGSH"/>
    <property type="match status" value="1"/>
</dbReference>
<feature type="transmembrane region" description="Helical" evidence="2">
    <location>
        <begin position="166"/>
        <end position="186"/>
    </location>
</feature>
<sequence length="188" mass="21647">MSQILKKAAKYRTVSTILQHGEAHLRDPYTLPPEIITPPPPRKERKPDDITDFPEQKFVLLPESIPYPEGKYRPASVPYVSGFYPYNCYLQKGKIYQWCSCGISQSNPWCDGMCNASATRNRPIKFNVDTSGYYKLCNCKQSANAPFCNGTHRQVIRQYHAGFRGFYELWGWAAFMGTTGFIIWNFHN</sequence>
<keyword evidence="2" id="KW-1133">Transmembrane helix</keyword>
<feature type="domain" description="Iron-binding zinc finger CDGSH type" evidence="3">
    <location>
        <begin position="83"/>
        <end position="120"/>
    </location>
</feature>
<dbReference type="GO" id="GO:0051537">
    <property type="term" value="F:2 iron, 2 sulfur cluster binding"/>
    <property type="evidence" value="ECO:0007669"/>
    <property type="project" value="InterPro"/>
</dbReference>
<evidence type="ECO:0000256" key="2">
    <source>
        <dbReference type="SAM" id="Phobius"/>
    </source>
</evidence>
<evidence type="ECO:0000259" key="3">
    <source>
        <dbReference type="SMART" id="SM00704"/>
    </source>
</evidence>
<dbReference type="AlphaFoldDB" id="A0A8S1PB02"/>
<comment type="caution">
    <text evidence="5">The sequence shown here is derived from an EMBL/GenBank/DDBJ whole genome shotgun (WGS) entry which is preliminary data.</text>
</comment>
<dbReference type="PANTHER" id="PTHR46491">
    <property type="entry name" value="CDGSH IRON SULFUR DOMAIN PROTEIN HOMOLOG"/>
    <property type="match status" value="1"/>
</dbReference>
<dbReference type="InterPro" id="IPR052950">
    <property type="entry name" value="CISD"/>
</dbReference>
<name>A0A8S1PB02_PARPR</name>
<gene>
    <name evidence="4" type="ORF">PPRIM_AZ9-3.1.T0800027</name>
    <name evidence="5" type="ORF">PPRIM_AZ9-3.1.T1110030</name>
</gene>
<feature type="domain" description="Iron-binding zinc finger CDGSH type" evidence="3">
    <location>
        <begin position="121"/>
        <end position="158"/>
    </location>
</feature>
<dbReference type="SMART" id="SM00704">
    <property type="entry name" value="ZnF_CDGSH"/>
    <property type="match status" value="2"/>
</dbReference>
<evidence type="ECO:0000313" key="5">
    <source>
        <dbReference type="EMBL" id="CAD8099928.1"/>
    </source>
</evidence>
<protein>
    <recommendedName>
        <fullName evidence="3">Iron-binding zinc finger CDGSH type domain-containing protein</fullName>
    </recommendedName>
</protein>
<evidence type="ECO:0000313" key="4">
    <source>
        <dbReference type="EMBL" id="CAD8087985.1"/>
    </source>
</evidence>
<keyword evidence="6" id="KW-1185">Reference proteome</keyword>
<dbReference type="Proteomes" id="UP000688137">
    <property type="component" value="Unassembled WGS sequence"/>
</dbReference>
<organism evidence="5 6">
    <name type="scientific">Paramecium primaurelia</name>
    <dbReference type="NCBI Taxonomy" id="5886"/>
    <lineage>
        <taxon>Eukaryota</taxon>
        <taxon>Sar</taxon>
        <taxon>Alveolata</taxon>
        <taxon>Ciliophora</taxon>
        <taxon>Intramacronucleata</taxon>
        <taxon>Oligohymenophorea</taxon>
        <taxon>Peniculida</taxon>
        <taxon>Parameciidae</taxon>
        <taxon>Paramecium</taxon>
    </lineage>
</organism>
<dbReference type="PANTHER" id="PTHR46491:SF3">
    <property type="entry name" value="CDGSH IRON-SULFUR DOMAIN-CONTAINING PROTEIN 3, MITOCHONDRIAL"/>
    <property type="match status" value="1"/>
</dbReference>
<evidence type="ECO:0000313" key="6">
    <source>
        <dbReference type="Proteomes" id="UP000688137"/>
    </source>
</evidence>
<keyword evidence="2" id="KW-0472">Membrane</keyword>
<accession>A0A8S1PB02</accession>
<reference evidence="5" key="1">
    <citation type="submission" date="2021-01" db="EMBL/GenBank/DDBJ databases">
        <authorList>
            <consortium name="Genoscope - CEA"/>
            <person name="William W."/>
        </authorList>
    </citation>
    <scope>NUCLEOTIDE SEQUENCE</scope>
</reference>
<dbReference type="InterPro" id="IPR018967">
    <property type="entry name" value="FeS-contain_CDGSH-typ"/>
</dbReference>
<evidence type="ECO:0000256" key="1">
    <source>
        <dbReference type="SAM" id="MobiDB-lite"/>
    </source>
</evidence>
<dbReference type="GO" id="GO:0005739">
    <property type="term" value="C:mitochondrion"/>
    <property type="evidence" value="ECO:0007669"/>
    <property type="project" value="TreeGrafter"/>
</dbReference>
<feature type="region of interest" description="Disordered" evidence="1">
    <location>
        <begin position="28"/>
        <end position="49"/>
    </location>
</feature>